<keyword evidence="7" id="KW-0406">Ion transport</keyword>
<comment type="function">
    <text evidence="7">May be involved in iron transport and iron homeostasis.</text>
</comment>
<dbReference type="AlphaFoldDB" id="A0A830HBZ1"/>
<evidence type="ECO:0000256" key="5">
    <source>
        <dbReference type="ARBA" id="ARBA00022989"/>
    </source>
</evidence>
<dbReference type="InterPro" id="IPR036259">
    <property type="entry name" value="MFS_trans_sf"/>
</dbReference>
<evidence type="ECO:0000313" key="9">
    <source>
        <dbReference type="EMBL" id="GHP04535.1"/>
    </source>
</evidence>
<dbReference type="SUPFAM" id="SSF103473">
    <property type="entry name" value="MFS general substrate transporter"/>
    <property type="match status" value="1"/>
</dbReference>
<feature type="transmembrane region" description="Helical" evidence="7">
    <location>
        <begin position="394"/>
        <end position="412"/>
    </location>
</feature>
<proteinExistence type="inferred from homology"/>
<feature type="transmembrane region" description="Helical" evidence="7">
    <location>
        <begin position="463"/>
        <end position="482"/>
    </location>
</feature>
<evidence type="ECO:0000256" key="2">
    <source>
        <dbReference type="ARBA" id="ARBA00006279"/>
    </source>
</evidence>
<comment type="caution">
    <text evidence="7">Lacks conserved residue(s) required for the propagation of feature annotation.</text>
</comment>
<keyword evidence="3 7" id="KW-0813">Transport</keyword>
<feature type="transmembrane region" description="Helical" evidence="7">
    <location>
        <begin position="424"/>
        <end position="443"/>
    </location>
</feature>
<dbReference type="OrthoDB" id="648861at2759"/>
<feature type="transmembrane region" description="Helical" evidence="7">
    <location>
        <begin position="494"/>
        <end position="515"/>
    </location>
</feature>
<dbReference type="Gene3D" id="1.20.1250.20">
    <property type="entry name" value="MFS general substrate transporter like domains"/>
    <property type="match status" value="1"/>
</dbReference>
<evidence type="ECO:0000256" key="6">
    <source>
        <dbReference type="ARBA" id="ARBA00023136"/>
    </source>
</evidence>
<accession>A0A830HBZ1</accession>
<keyword evidence="4 7" id="KW-0812">Transmembrane</keyword>
<gene>
    <name evidence="9" type="ORF">PPROV_000328900</name>
</gene>
<comment type="subcellular location">
    <subcellularLocation>
        <location evidence="1 7">Membrane</location>
        <topology evidence="1 7">Multi-pass membrane protein</topology>
    </subcellularLocation>
</comment>
<feature type="transmembrane region" description="Helical" evidence="7">
    <location>
        <begin position="359"/>
        <end position="382"/>
    </location>
</feature>
<dbReference type="PANTHER" id="PTHR11660">
    <property type="entry name" value="SOLUTE CARRIER FAMILY 40 MEMBER"/>
    <property type="match status" value="1"/>
</dbReference>
<evidence type="ECO:0000256" key="3">
    <source>
        <dbReference type="ARBA" id="ARBA00022448"/>
    </source>
</evidence>
<comment type="similarity">
    <text evidence="2 7">Belongs to the ferroportin (FP) (TC 2.A.100) family. SLC40A subfamily.</text>
</comment>
<evidence type="ECO:0000313" key="10">
    <source>
        <dbReference type="Proteomes" id="UP000660262"/>
    </source>
</evidence>
<feature type="transmembrane region" description="Helical" evidence="7">
    <location>
        <begin position="330"/>
        <end position="352"/>
    </location>
</feature>
<evidence type="ECO:0000256" key="8">
    <source>
        <dbReference type="SAM" id="MobiDB-lite"/>
    </source>
</evidence>
<protein>
    <recommendedName>
        <fullName evidence="7">Solute carrier family 40 member</fullName>
    </recommendedName>
</protein>
<evidence type="ECO:0000256" key="7">
    <source>
        <dbReference type="RuleBase" id="RU365065"/>
    </source>
</evidence>
<evidence type="ECO:0000256" key="1">
    <source>
        <dbReference type="ARBA" id="ARBA00004141"/>
    </source>
</evidence>
<dbReference type="GO" id="GO:0005381">
    <property type="term" value="F:iron ion transmembrane transporter activity"/>
    <property type="evidence" value="ECO:0007669"/>
    <property type="project" value="UniProtKB-UniRule"/>
</dbReference>
<name>A0A830HBZ1_9CHLO</name>
<organism evidence="9 10">
    <name type="scientific">Pycnococcus provasolii</name>
    <dbReference type="NCBI Taxonomy" id="41880"/>
    <lineage>
        <taxon>Eukaryota</taxon>
        <taxon>Viridiplantae</taxon>
        <taxon>Chlorophyta</taxon>
        <taxon>Pseudoscourfieldiophyceae</taxon>
        <taxon>Pseudoscourfieldiales</taxon>
        <taxon>Pycnococcaceae</taxon>
        <taxon>Pycnococcus</taxon>
    </lineage>
</organism>
<evidence type="ECO:0000256" key="4">
    <source>
        <dbReference type="ARBA" id="ARBA00022692"/>
    </source>
</evidence>
<dbReference type="GO" id="GO:0016020">
    <property type="term" value="C:membrane"/>
    <property type="evidence" value="ECO:0007669"/>
    <property type="project" value="UniProtKB-SubCell"/>
</dbReference>
<reference evidence="9" key="1">
    <citation type="submission" date="2020-10" db="EMBL/GenBank/DDBJ databases">
        <title>Unveiling of a novel bifunctional photoreceptor, Dualchrome1, isolated from a cosmopolitan green alga.</title>
        <authorList>
            <person name="Suzuki S."/>
            <person name="Kawachi M."/>
        </authorList>
    </citation>
    <scope>NUCLEOTIDE SEQUENCE</scope>
    <source>
        <strain evidence="9">NIES 2893</strain>
    </source>
</reference>
<dbReference type="Pfam" id="PF06963">
    <property type="entry name" value="FPN1"/>
    <property type="match status" value="1"/>
</dbReference>
<sequence>MDDDDDGGIDGATTISDMASAPTETTLNRSASFSLPSIMPHEPFVSRLVEDDDEPTPTRHDDGDEEENVALLASSQKQKTTAKHKQFLTYLYISHACAAWGERMWDFLGGLLLLTITGGTSLRWTAALSLSESLAQFAVGPSIGDWVDRQQPLHAPTVAYAVQNLSIAASASCAYVALSISGESSFHIPVALLVIATATTARLGSVASTIAVEKRWVIALCSAHDDEVLTTTNATMRRIDLTCKIVAPLLAGIIMSSFGERAATVACALFNIAAWPAEVVCLRAVYRASSHLFTSREEASSSSTTTTTTLSASWGHFLLYARQSIFPSTLALALLYFTVLSFGSLMTAYVYWAGLSATATGVAQSGSALFGIAATFLAPALMKRVESPEASGTLFIWLQNVCILPAVIALLVAAPMGNATSANAAIYILMVSVVVSRVGLWGFDLSVTQLLQNDVVPAEAVGTVSGVQVALQALFGAGIYVLGMVLDAPRDFPLLAFASYLVVTLAAALHTWGWLRKRGEPNAELPPIGVDL</sequence>
<keyword evidence="5 7" id="KW-1133">Transmembrane helix</keyword>
<comment type="caution">
    <text evidence="9">The sequence shown here is derived from an EMBL/GenBank/DDBJ whole genome shotgun (WGS) entry which is preliminary data.</text>
</comment>
<keyword evidence="6 7" id="KW-0472">Membrane</keyword>
<dbReference type="Proteomes" id="UP000660262">
    <property type="component" value="Unassembled WGS sequence"/>
</dbReference>
<keyword evidence="10" id="KW-1185">Reference proteome</keyword>
<feature type="compositionally biased region" description="Polar residues" evidence="8">
    <location>
        <begin position="13"/>
        <end position="35"/>
    </location>
</feature>
<feature type="region of interest" description="Disordered" evidence="8">
    <location>
        <begin position="1"/>
        <end position="66"/>
    </location>
</feature>
<dbReference type="PANTHER" id="PTHR11660:SF57">
    <property type="entry name" value="SOLUTE CARRIER FAMILY 40 MEMBER"/>
    <property type="match status" value="1"/>
</dbReference>
<dbReference type="InterPro" id="IPR009716">
    <property type="entry name" value="Ferroportin-1"/>
</dbReference>
<dbReference type="EMBL" id="BNJQ01000008">
    <property type="protein sequence ID" value="GHP04535.1"/>
    <property type="molecule type" value="Genomic_DNA"/>
</dbReference>